<dbReference type="Proteomes" id="UP000271241">
    <property type="component" value="Unassembled WGS sequence"/>
</dbReference>
<reference evidence="6" key="1">
    <citation type="journal article" date="2018" name="Nat. Microbiol.">
        <title>Leveraging single-cell genomics to expand the fungal tree of life.</title>
        <authorList>
            <person name="Ahrendt S.R."/>
            <person name="Quandt C.A."/>
            <person name="Ciobanu D."/>
            <person name="Clum A."/>
            <person name="Salamov A."/>
            <person name="Andreopoulos B."/>
            <person name="Cheng J.F."/>
            <person name="Woyke T."/>
            <person name="Pelin A."/>
            <person name="Henrissat B."/>
            <person name="Reynolds N.K."/>
            <person name="Benny G.L."/>
            <person name="Smith M.E."/>
            <person name="James T.Y."/>
            <person name="Grigoriev I.V."/>
        </authorList>
    </citation>
    <scope>NUCLEOTIDE SEQUENCE [LARGE SCALE GENOMIC DNA]</scope>
    <source>
        <strain evidence="6">RSA 1356</strain>
    </source>
</reference>
<evidence type="ECO:0000256" key="3">
    <source>
        <dbReference type="PROSITE-ProRule" id="PRU00176"/>
    </source>
</evidence>
<dbReference type="PROSITE" id="PS50102">
    <property type="entry name" value="RRM"/>
    <property type="match status" value="1"/>
</dbReference>
<dbReference type="CDD" id="cd12245">
    <property type="entry name" value="RRM_scw1_like"/>
    <property type="match status" value="1"/>
</dbReference>
<feature type="non-terminal residue" evidence="5">
    <location>
        <position position="234"/>
    </location>
</feature>
<dbReference type="EMBL" id="KZ992487">
    <property type="protein sequence ID" value="RKP09808.1"/>
    <property type="molecule type" value="Genomic_DNA"/>
</dbReference>
<dbReference type="InterPro" id="IPR012677">
    <property type="entry name" value="Nucleotide-bd_a/b_plait_sf"/>
</dbReference>
<keyword evidence="1" id="KW-0597">Phosphoprotein</keyword>
<dbReference type="PANTHER" id="PTHR10501">
    <property type="entry name" value="U1 SMALL NUCLEAR RIBONUCLEOPROTEIN A/U2 SMALL NUCLEAR RIBONUCLEOPROTEIN B"/>
    <property type="match status" value="1"/>
</dbReference>
<dbReference type="SUPFAM" id="SSF54928">
    <property type="entry name" value="RNA-binding domain, RBD"/>
    <property type="match status" value="1"/>
</dbReference>
<sequence>MQEREFQNMFTFCPGFEAAMLKTPPPPPPPAPAEDLSQKKQLRIGFAKFRTRLAALEARNVLNGRKVDLQTGAVLRAELAKKNLQMKRINTFNSGYDMSHSVSSNGPSSASAISGAGAAGPMSAPAITAPRNPIPADQNPPCNTLYVGNLPVNAQEDELRRIFSRMRGYKRLCFRPKPGTGPMCFVEFDDVPCATHAMNELYGTPLSNSVKGGIRLSYSKNPLGVRQNTGNAQQ</sequence>
<dbReference type="FunFam" id="3.30.70.330:FF:000089">
    <property type="entry name" value="RNA binding protein"/>
    <property type="match status" value="1"/>
</dbReference>
<protein>
    <recommendedName>
        <fullName evidence="4">RRM domain-containing protein</fullName>
    </recommendedName>
</protein>
<evidence type="ECO:0000256" key="2">
    <source>
        <dbReference type="ARBA" id="ARBA00022884"/>
    </source>
</evidence>
<name>A0A4P9XUB4_9FUNG</name>
<dbReference type="SMART" id="SM00360">
    <property type="entry name" value="RRM"/>
    <property type="match status" value="1"/>
</dbReference>
<dbReference type="OrthoDB" id="431169at2759"/>
<dbReference type="GO" id="GO:0003723">
    <property type="term" value="F:RNA binding"/>
    <property type="evidence" value="ECO:0007669"/>
    <property type="project" value="UniProtKB-UniRule"/>
</dbReference>
<feature type="domain" description="RRM" evidence="4">
    <location>
        <begin position="143"/>
        <end position="221"/>
    </location>
</feature>
<dbReference type="AlphaFoldDB" id="A0A4P9XUB4"/>
<evidence type="ECO:0000259" key="4">
    <source>
        <dbReference type="PROSITE" id="PS50102"/>
    </source>
</evidence>
<dbReference type="InterPro" id="IPR000504">
    <property type="entry name" value="RRM_dom"/>
</dbReference>
<keyword evidence="6" id="KW-1185">Reference proteome</keyword>
<dbReference type="STRING" id="78915.A0A4P9XUB4"/>
<dbReference type="InterPro" id="IPR035979">
    <property type="entry name" value="RBD_domain_sf"/>
</dbReference>
<proteinExistence type="predicted"/>
<accession>A0A4P9XUB4</accession>
<dbReference type="Pfam" id="PF00076">
    <property type="entry name" value="RRM_1"/>
    <property type="match status" value="1"/>
</dbReference>
<keyword evidence="2 3" id="KW-0694">RNA-binding</keyword>
<organism evidence="5 6">
    <name type="scientific">Thamnocephalis sphaerospora</name>
    <dbReference type="NCBI Taxonomy" id="78915"/>
    <lineage>
        <taxon>Eukaryota</taxon>
        <taxon>Fungi</taxon>
        <taxon>Fungi incertae sedis</taxon>
        <taxon>Zoopagomycota</taxon>
        <taxon>Zoopagomycotina</taxon>
        <taxon>Zoopagomycetes</taxon>
        <taxon>Zoopagales</taxon>
        <taxon>Sigmoideomycetaceae</taxon>
        <taxon>Thamnocephalis</taxon>
    </lineage>
</organism>
<evidence type="ECO:0000313" key="5">
    <source>
        <dbReference type="EMBL" id="RKP09808.1"/>
    </source>
</evidence>
<evidence type="ECO:0000313" key="6">
    <source>
        <dbReference type="Proteomes" id="UP000271241"/>
    </source>
</evidence>
<gene>
    <name evidence="5" type="ORF">THASP1DRAFT_7899</name>
</gene>
<dbReference type="Gene3D" id="3.30.70.330">
    <property type="match status" value="2"/>
</dbReference>
<evidence type="ECO:0000256" key="1">
    <source>
        <dbReference type="ARBA" id="ARBA00022553"/>
    </source>
</evidence>